<protein>
    <recommendedName>
        <fullName evidence="3">DUF2958 domain-containing protein</fullName>
    </recommendedName>
</protein>
<proteinExistence type="predicted"/>
<dbReference type="Proteomes" id="UP000195305">
    <property type="component" value="Unassembled WGS sequence"/>
</dbReference>
<comment type="caution">
    <text evidence="1">The sequence shown here is derived from an EMBL/GenBank/DDBJ whole genome shotgun (WGS) entry which is preliminary data.</text>
</comment>
<reference evidence="1 2" key="1">
    <citation type="journal article" date="2018" name="BMC Genomics">
        <title>Whole genome sequencing and function prediction of 133 gut anaerobes isolated from chicken caecum in pure cultures.</title>
        <authorList>
            <person name="Medvecky M."/>
            <person name="Cejkova D."/>
            <person name="Polansky O."/>
            <person name="Karasova D."/>
            <person name="Kubasova T."/>
            <person name="Cizek A."/>
            <person name="Rychlik I."/>
        </authorList>
    </citation>
    <scope>NUCLEOTIDE SEQUENCE [LARGE SCALE GENOMIC DNA]</scope>
    <source>
        <strain evidence="1 2">An13</strain>
    </source>
</reference>
<evidence type="ECO:0008006" key="3">
    <source>
        <dbReference type="Google" id="ProtNLM"/>
    </source>
</evidence>
<dbReference type="EMBL" id="NFLJ01000029">
    <property type="protein sequence ID" value="OUQ33515.1"/>
    <property type="molecule type" value="Genomic_DNA"/>
</dbReference>
<organism evidence="1 2">
    <name type="scientific">Massilimicrobiota timonensis</name>
    <dbReference type="NCBI Taxonomy" id="1776392"/>
    <lineage>
        <taxon>Bacteria</taxon>
        <taxon>Bacillati</taxon>
        <taxon>Bacillota</taxon>
        <taxon>Erysipelotrichia</taxon>
        <taxon>Erysipelotrichales</taxon>
        <taxon>Erysipelotrichaceae</taxon>
        <taxon>Massilimicrobiota</taxon>
    </lineage>
</organism>
<dbReference type="RefSeq" id="WP_087358821.1">
    <property type="nucleotide sequence ID" value="NZ_AP031415.1"/>
</dbReference>
<dbReference type="OrthoDB" id="9815272at2"/>
<accession>A0A1Y4SUC5</accession>
<sequence length="115" mass="13591">MKLLTKEIEEELLKYGIDGQRELVFHSKVIARYFNPYGVGTWLITGGKRLVDGDWLLFGYVSLIYNEWGYILLSELESLKLGNEIPIIERDRYLRENTTVHDECVRLGIREFEYE</sequence>
<dbReference type="InterPro" id="IPR021341">
    <property type="entry name" value="DUF2958"/>
</dbReference>
<keyword evidence="2" id="KW-1185">Reference proteome</keyword>
<evidence type="ECO:0000313" key="1">
    <source>
        <dbReference type="EMBL" id="OUQ33515.1"/>
    </source>
</evidence>
<dbReference type="AlphaFoldDB" id="A0A1Y4SUC5"/>
<name>A0A1Y4SUC5_9FIRM</name>
<gene>
    <name evidence="1" type="ORF">B5E75_09945</name>
</gene>
<evidence type="ECO:0000313" key="2">
    <source>
        <dbReference type="Proteomes" id="UP000195305"/>
    </source>
</evidence>
<dbReference type="Pfam" id="PF11171">
    <property type="entry name" value="DUF2958"/>
    <property type="match status" value="1"/>
</dbReference>